<feature type="transmembrane region" description="Helical" evidence="12">
    <location>
        <begin position="190"/>
        <end position="207"/>
    </location>
</feature>
<dbReference type="UniPathway" id="UPA00286"/>
<keyword evidence="6 11" id="KW-0812">Transmembrane</keyword>
<evidence type="ECO:0000256" key="6">
    <source>
        <dbReference type="ARBA" id="ARBA00022692"/>
    </source>
</evidence>
<dbReference type="GO" id="GO:0016746">
    <property type="term" value="F:acyltransferase activity"/>
    <property type="evidence" value="ECO:0007669"/>
    <property type="project" value="UniProtKB-KW"/>
</dbReference>
<evidence type="ECO:0000256" key="8">
    <source>
        <dbReference type="ARBA" id="ARBA00022989"/>
    </source>
</evidence>
<evidence type="ECO:0000256" key="3">
    <source>
        <dbReference type="ARBA" id="ARBA00010323"/>
    </source>
</evidence>
<keyword evidence="4 11" id="KW-1003">Cell membrane</keyword>
<keyword evidence="7 11" id="KW-0016">Alginate biosynthesis</keyword>
<dbReference type="PANTHER" id="PTHR13285:SF23">
    <property type="entry name" value="TEICHOIC ACID D-ALANYLTRANSFERASE"/>
    <property type="match status" value="1"/>
</dbReference>
<feature type="transmembrane region" description="Helical" evidence="12">
    <location>
        <begin position="368"/>
        <end position="388"/>
    </location>
</feature>
<sequence>MLFNSYQFIFLFLPLTLLGFLVIARKSRELSIFWLVLASLFFYGWWNPVYLFLIIASMLLNYLFGWLLGGKGAYTERQRRWILGLGITLNLSALGYYKYAVFFIENINVITGVDFNLGTIILPLAISFLTFQQIAYLVDAFRGITREYKFLHYALFVTFFPQLIAGPIVHHKEMLPQFLTGPSSRKIIENLSIGITIFAIGLFKKAVLADNAALYASPVFSAAESGEMLSFFVAWGGALAYTMQLYFDFSGYSDMAIGGARMFGIKLPLNFHSPYKATNIVEFWRRWHMTLSRFLRDYLYIPLGGNKLGPIKRYRNLFLTMLLGGLWHGAGWTFVVWGALHGFYLIINHAWHRVRKFMAANDSPASSAAKSISWAITFVAVVIGWVFFRATNFSSALVILEGMAGFNGFELPNAVMARLGQLGVLLRDLGVGTYLGGGTQFVMTYLWVIPLTLIAVLFPNTQQIMSRFEPALSPYHHPESDNHSITLTLPLKWSPTGRWAAFTALVGTLGVLALTSVSEFLYFQF</sequence>
<reference evidence="13 14" key="1">
    <citation type="submission" date="2017-11" db="EMBL/GenBank/DDBJ databases">
        <title>Genome-resolved metagenomics identifies genetic mobility, metabolic interactions, and unexpected diversity in perchlorate-reducing communities.</title>
        <authorList>
            <person name="Barnum T.P."/>
            <person name="Figueroa I.A."/>
            <person name="Carlstrom C.I."/>
            <person name="Lucas L.N."/>
            <person name="Engelbrektson A.L."/>
            <person name="Coates J.D."/>
        </authorList>
    </citation>
    <scope>NUCLEOTIDE SEQUENCE [LARGE SCALE GENOMIC DNA]</scope>
    <source>
        <strain evidence="13">BM301</strain>
    </source>
</reference>
<dbReference type="InterPro" id="IPR024194">
    <property type="entry name" value="Ac/AlaTfrase_AlgI/DltB"/>
</dbReference>
<dbReference type="EC" id="2.3.1.-" evidence="11"/>
<dbReference type="GO" id="GO:0005886">
    <property type="term" value="C:plasma membrane"/>
    <property type="evidence" value="ECO:0007669"/>
    <property type="project" value="UniProtKB-SubCell"/>
</dbReference>
<dbReference type="Pfam" id="PF03062">
    <property type="entry name" value="MBOAT"/>
    <property type="match status" value="1"/>
</dbReference>
<proteinExistence type="inferred from homology"/>
<comment type="subcellular location">
    <subcellularLocation>
        <location evidence="11">Cell inner membrane</location>
    </subcellularLocation>
    <subcellularLocation>
        <location evidence="1">Cell membrane</location>
        <topology evidence="1">Multi-pass membrane protein</topology>
    </subcellularLocation>
</comment>
<feature type="transmembrane region" description="Helical" evidence="12">
    <location>
        <begin position="30"/>
        <end position="46"/>
    </location>
</feature>
<feature type="transmembrane region" description="Helical" evidence="12">
    <location>
        <begin position="228"/>
        <end position="247"/>
    </location>
</feature>
<dbReference type="GO" id="GO:0042121">
    <property type="term" value="P:alginic acid biosynthetic process"/>
    <property type="evidence" value="ECO:0007669"/>
    <property type="project" value="UniProtKB-UniRule"/>
</dbReference>
<keyword evidence="10 11" id="KW-0012">Acyltransferase</keyword>
<evidence type="ECO:0000256" key="12">
    <source>
        <dbReference type="SAM" id="Phobius"/>
    </source>
</evidence>
<dbReference type="AlphaFoldDB" id="A0A2N6D032"/>
<feature type="transmembrane region" description="Helical" evidence="12">
    <location>
        <begin position="120"/>
        <end position="138"/>
    </location>
</feature>
<comment type="caution">
    <text evidence="13">The sequence shown here is derived from an EMBL/GenBank/DDBJ whole genome shotgun (WGS) entry which is preliminary data.</text>
</comment>
<name>A0A2N6D032_9GAMM</name>
<keyword evidence="5 11" id="KW-0808">Transferase</keyword>
<dbReference type="Proteomes" id="UP000235015">
    <property type="component" value="Unassembled WGS sequence"/>
</dbReference>
<feature type="transmembrane region" description="Helical" evidence="12">
    <location>
        <begin position="499"/>
        <end position="523"/>
    </location>
</feature>
<keyword evidence="9 11" id="KW-0472">Membrane</keyword>
<organism evidence="13 14">
    <name type="scientific">Sedimenticola selenatireducens</name>
    <dbReference type="NCBI Taxonomy" id="191960"/>
    <lineage>
        <taxon>Bacteria</taxon>
        <taxon>Pseudomonadati</taxon>
        <taxon>Pseudomonadota</taxon>
        <taxon>Gammaproteobacteria</taxon>
        <taxon>Chromatiales</taxon>
        <taxon>Sedimenticolaceae</taxon>
        <taxon>Sedimenticola</taxon>
    </lineage>
</organism>
<evidence type="ECO:0000256" key="7">
    <source>
        <dbReference type="ARBA" id="ARBA00022841"/>
    </source>
</evidence>
<feature type="transmembrane region" description="Helical" evidence="12">
    <location>
        <begin position="52"/>
        <end position="69"/>
    </location>
</feature>
<evidence type="ECO:0000256" key="1">
    <source>
        <dbReference type="ARBA" id="ARBA00004651"/>
    </source>
</evidence>
<gene>
    <name evidence="13" type="ORF">C0630_02370</name>
</gene>
<evidence type="ECO:0000256" key="4">
    <source>
        <dbReference type="ARBA" id="ARBA00022475"/>
    </source>
</evidence>
<dbReference type="RefSeq" id="WP_273437599.1">
    <property type="nucleotide sequence ID" value="NZ_PKUN01000002.1"/>
</dbReference>
<feature type="transmembrane region" description="Helical" evidence="12">
    <location>
        <begin position="81"/>
        <end position="100"/>
    </location>
</feature>
<evidence type="ECO:0000256" key="9">
    <source>
        <dbReference type="ARBA" id="ARBA00023136"/>
    </source>
</evidence>
<accession>A0A2N6D032</accession>
<keyword evidence="8 12" id="KW-1133">Transmembrane helix</keyword>
<evidence type="ECO:0000256" key="10">
    <source>
        <dbReference type="ARBA" id="ARBA00023315"/>
    </source>
</evidence>
<keyword evidence="11" id="KW-0997">Cell inner membrane</keyword>
<dbReference type="PIRSF" id="PIRSF016636">
    <property type="entry name" value="AlgI_DltB"/>
    <property type="match status" value="1"/>
</dbReference>
<evidence type="ECO:0000256" key="11">
    <source>
        <dbReference type="PIRNR" id="PIRNR016636"/>
    </source>
</evidence>
<evidence type="ECO:0000313" key="14">
    <source>
        <dbReference type="Proteomes" id="UP000235015"/>
    </source>
</evidence>
<dbReference type="PIRSF" id="PIRSF500217">
    <property type="entry name" value="AlgI"/>
    <property type="match status" value="1"/>
</dbReference>
<dbReference type="InterPro" id="IPR028362">
    <property type="entry name" value="AlgI"/>
</dbReference>
<dbReference type="EMBL" id="PKUN01000002">
    <property type="protein sequence ID" value="PLX63028.1"/>
    <property type="molecule type" value="Genomic_DNA"/>
</dbReference>
<dbReference type="PANTHER" id="PTHR13285">
    <property type="entry name" value="ACYLTRANSFERASE"/>
    <property type="match status" value="1"/>
</dbReference>
<dbReference type="InterPro" id="IPR004299">
    <property type="entry name" value="MBOAT_fam"/>
</dbReference>
<dbReference type="InterPro" id="IPR051085">
    <property type="entry name" value="MB_O-acyltransferase"/>
</dbReference>
<evidence type="ECO:0000256" key="2">
    <source>
        <dbReference type="ARBA" id="ARBA00005182"/>
    </source>
</evidence>
<protein>
    <recommendedName>
        <fullName evidence="11">Probable alginate O-acetylase</fullName>
        <ecNumber evidence="11">2.3.1.-</ecNumber>
    </recommendedName>
</protein>
<evidence type="ECO:0000313" key="13">
    <source>
        <dbReference type="EMBL" id="PLX63028.1"/>
    </source>
</evidence>
<comment type="similarity">
    <text evidence="3 11">Belongs to the membrane-bound acyltransferase family.</text>
</comment>
<feature type="transmembrane region" description="Helical" evidence="12">
    <location>
        <begin position="326"/>
        <end position="347"/>
    </location>
</feature>
<feature type="transmembrane region" description="Helical" evidence="12">
    <location>
        <begin position="6"/>
        <end position="23"/>
    </location>
</feature>
<feature type="transmembrane region" description="Helical" evidence="12">
    <location>
        <begin position="434"/>
        <end position="458"/>
    </location>
</feature>
<feature type="transmembrane region" description="Helical" evidence="12">
    <location>
        <begin position="150"/>
        <end position="170"/>
    </location>
</feature>
<evidence type="ECO:0000256" key="5">
    <source>
        <dbReference type="ARBA" id="ARBA00022679"/>
    </source>
</evidence>
<comment type="pathway">
    <text evidence="2 11">Glycan biosynthesis; alginate biosynthesis.</text>
</comment>